<dbReference type="EMBL" id="LNYO01000024">
    <property type="protein sequence ID" value="KTD32750.1"/>
    <property type="molecule type" value="Genomic_DNA"/>
</dbReference>
<gene>
    <name evidence="3" type="ORF">Lnau_2398</name>
</gene>
<feature type="compositionally biased region" description="Basic and acidic residues" evidence="1">
    <location>
        <begin position="12"/>
        <end position="26"/>
    </location>
</feature>
<dbReference type="RefSeq" id="WP_058505399.1">
    <property type="nucleotide sequence ID" value="NZ_CAAAIF010000004.1"/>
</dbReference>
<evidence type="ECO:0000313" key="3">
    <source>
        <dbReference type="EMBL" id="KTD32750.1"/>
    </source>
</evidence>
<protein>
    <submittedName>
        <fullName evidence="2">Uncharacterized protein</fullName>
    </submittedName>
</protein>
<dbReference type="AlphaFoldDB" id="Q49J64"/>
<feature type="region of interest" description="Disordered" evidence="1">
    <location>
        <begin position="1"/>
        <end position="41"/>
    </location>
</feature>
<organism evidence="2">
    <name type="scientific">Legionella nautarum</name>
    <dbReference type="NCBI Taxonomy" id="45070"/>
    <lineage>
        <taxon>Bacteria</taxon>
        <taxon>Pseudomonadati</taxon>
        <taxon>Pseudomonadota</taxon>
        <taxon>Gammaproteobacteria</taxon>
        <taxon>Legionellales</taxon>
        <taxon>Legionellaceae</taxon>
        <taxon>Legionella</taxon>
    </lineage>
</organism>
<proteinExistence type="predicted"/>
<dbReference type="STRING" id="45070.Lnau_2398"/>
<accession>Q49J64</accession>
<dbReference type="Proteomes" id="UP000054725">
    <property type="component" value="Unassembled WGS sequence"/>
</dbReference>
<reference evidence="3 4" key="2">
    <citation type="submission" date="2015-11" db="EMBL/GenBank/DDBJ databases">
        <title>Genomic analysis of 38 Legionella species identifies large and diverse effector repertoires.</title>
        <authorList>
            <person name="Burstein D."/>
            <person name="Amaro F."/>
            <person name="Zusman T."/>
            <person name="Lifshitz Z."/>
            <person name="Cohen O."/>
            <person name="Gilbert J.A."/>
            <person name="Pupko T."/>
            <person name="Shuman H.A."/>
            <person name="Segal G."/>
        </authorList>
    </citation>
    <scope>NUCLEOTIDE SEQUENCE [LARGE SCALE GENOMIC DNA]</scope>
    <source>
        <strain evidence="3 4">ATCC 49506</strain>
    </source>
</reference>
<feature type="region of interest" description="Disordered" evidence="1">
    <location>
        <begin position="77"/>
        <end position="105"/>
    </location>
</feature>
<name>Q49J64_9GAMM</name>
<evidence type="ECO:0000313" key="2">
    <source>
        <dbReference type="EMBL" id="AAX56212.1"/>
    </source>
</evidence>
<evidence type="ECO:0000256" key="1">
    <source>
        <dbReference type="SAM" id="MobiDB-lite"/>
    </source>
</evidence>
<dbReference type="OrthoDB" id="9973637at2"/>
<keyword evidence="4" id="KW-1185">Reference proteome</keyword>
<reference evidence="2" key="1">
    <citation type="journal article" date="2005" name="Proc. Natl. Acad. Sci. U.S.A.">
        <title>Coevolution between nonhomologous but functionally similar proteins and their conserved partners in the Legionella pathogenesis system.</title>
        <authorList>
            <person name="Feldman M."/>
            <person name="Zusman T."/>
            <person name="Hagag S."/>
            <person name="Segal G."/>
        </authorList>
    </citation>
    <scope>NUCLEOTIDE SEQUENCE</scope>
</reference>
<dbReference type="PATRIC" id="fig|45070.6.peg.2531"/>
<sequence length="105" mass="11728">MAINPYAHFSKLQKEQKESSTQESSEKIPTTEGAEAARGVRTLYTQTEKMDAIRPNEMNSLAKRILKDCYNTIHSYTSGNKIKETQGAKVEAGQEETTPSSPSFR</sequence>
<feature type="compositionally biased region" description="Polar residues" evidence="1">
    <location>
        <begin position="95"/>
        <end position="105"/>
    </location>
</feature>
<evidence type="ECO:0000313" key="4">
    <source>
        <dbReference type="Proteomes" id="UP000054725"/>
    </source>
</evidence>
<dbReference type="EMBL" id="AY860655">
    <property type="protein sequence ID" value="AAX56212.1"/>
    <property type="molecule type" value="Genomic_DNA"/>
</dbReference>